<dbReference type="InterPro" id="IPR058922">
    <property type="entry name" value="WHD_DRP"/>
</dbReference>
<evidence type="ECO:0000256" key="1">
    <source>
        <dbReference type="ARBA" id="ARBA00022614"/>
    </source>
</evidence>
<evidence type="ECO:0008006" key="9">
    <source>
        <dbReference type="Google" id="ProtNLM"/>
    </source>
</evidence>
<feature type="domain" description="R13L1/DRL21-like LRR repeat region" evidence="6">
    <location>
        <begin position="713"/>
        <end position="838"/>
    </location>
</feature>
<feature type="domain" description="Disease resistance protein winged helix" evidence="5">
    <location>
        <begin position="453"/>
        <end position="520"/>
    </location>
</feature>
<dbReference type="PRINTS" id="PR00364">
    <property type="entry name" value="DISEASERSIST"/>
</dbReference>
<dbReference type="GO" id="GO:0042742">
    <property type="term" value="P:defense response to bacterium"/>
    <property type="evidence" value="ECO:0007669"/>
    <property type="project" value="UniProtKB-ARBA"/>
</dbReference>
<name>A0ABC9G2V9_9POAL</name>
<sequence length="1120" mass="126264">MATASFLIDRGEWGRFKNKDLASLLSQLRDLIYDAEDLLRELDDQVLRQKIEDADRSRAGQLLSSSLYLAKHLFNRTQTRVKETQDGLDKVMAQTEVVLHLLGLNVKPGQLMPETSSIISASQVFGRDSERDSVIEMLGVKIGREDERDQEIKQLVVPLTKGCRSAGSKGKKAATSQGVGVALASASGAKRLKGNTTRAVPAETNCTDIVSVLPIVGIGGVGKTTLAQLVYNDHRVRCNFGLRIWVCVSDLFDMRGITKEIVESISGKQFSQSCSLNTLQEELKEQLTSPKCRKFLLVLDDIWPNANKEWEVFYGPLRHGPEGSMIIITTRSKEVADIVTTSNCRAVLLKGLPNDIFWEFFRKCAFGKNDPESYPRLQYIGQSISSRLCGSPLAAKTLGRLLNMELTEEHWRTIHNSELWQLPHKENEILPALQLTYLYLPQELKRCFAFCSMFPKDYRFKRTEIVDIWVAEGFVSPEGNMRPEDVGIRYLDNLRSRFLLETDPNFPDKYVVHDLIHDMAKSVSVDECFSIQELCYLQNRRRMPHTVRHMSIHETHSESFRAHLVNPEQALKRIDIRHLSKLHSLRIGPRFCNEITWFNQLSNILYLNLEGCNFIKLPESIWELNSLRYLDISHCYVQELPKKFWCLYNLQVLDARSCGLHVISDITITRPMNIRVLPKIVSGALSEVSGLGNLSYLRNLSKFTVGREYGRRISELKSMNQLSGTLSVTSLYNVQSAEEAAEARLFDKQYLKKLILQWEDGRVFGQPRPGENGVIEGLRPHSRIEHLEFHDFWGDRFSTTWFRSEDLPNLRSLVLNRCLYLKSLSIPYLASLEQLELTEVGIECLTTFAAAGVQAGSTGHDRSEDLPNLRSLVLNRCLYLKSLSIPYLASLEQLELTEVGIECLTTFAAAGVQAGSTGHDRTQYASSSNSFSNGAASSFTFTRLTALYIFGCNQLKNLEQFLTPENMPSLKQMTLRNCDALVSIPVHTFVGFVCLQDLKISGCDKLTCPREMVLPPSLLRLCIAACGELDRSFPACLESLTSLTVLQLVSCHNIKYIPLIAGTKCLILCYCPELSSIGGSHGLSSIQHVDISNCPKLTEVEQPFTKKELIRAEADDLLKF</sequence>
<evidence type="ECO:0000313" key="8">
    <source>
        <dbReference type="Proteomes" id="UP001497457"/>
    </source>
</evidence>
<reference evidence="8" key="1">
    <citation type="submission" date="2024-06" db="EMBL/GenBank/DDBJ databases">
        <authorList>
            <person name="Ryan C."/>
        </authorList>
    </citation>
    <scope>NUCLEOTIDE SEQUENCE [LARGE SCALE GENOMIC DNA]</scope>
</reference>
<evidence type="ECO:0000256" key="3">
    <source>
        <dbReference type="ARBA" id="ARBA00022821"/>
    </source>
</evidence>
<evidence type="ECO:0000256" key="2">
    <source>
        <dbReference type="ARBA" id="ARBA00022737"/>
    </source>
</evidence>
<dbReference type="Gene3D" id="3.80.10.10">
    <property type="entry name" value="Ribonuclease Inhibitor"/>
    <property type="match status" value="2"/>
</dbReference>
<evidence type="ECO:0000259" key="6">
    <source>
        <dbReference type="Pfam" id="PF25019"/>
    </source>
</evidence>
<dbReference type="FunFam" id="1.10.10.10:FF:000322">
    <property type="entry name" value="Probable disease resistance protein At1g63360"/>
    <property type="match status" value="1"/>
</dbReference>
<protein>
    <recommendedName>
        <fullName evidence="9">NB-ARC domain-containing protein</fullName>
    </recommendedName>
</protein>
<keyword evidence="2" id="KW-0677">Repeat</keyword>
<evidence type="ECO:0000259" key="5">
    <source>
        <dbReference type="Pfam" id="PF23559"/>
    </source>
</evidence>
<feature type="domain" description="NB-ARC" evidence="4">
    <location>
        <begin position="211"/>
        <end position="369"/>
    </location>
</feature>
<dbReference type="GO" id="GO:0009626">
    <property type="term" value="P:plant-type hypersensitive response"/>
    <property type="evidence" value="ECO:0007669"/>
    <property type="project" value="UniProtKB-ARBA"/>
</dbReference>
<dbReference type="GO" id="GO:0002758">
    <property type="term" value="P:innate immune response-activating signaling pathway"/>
    <property type="evidence" value="ECO:0007669"/>
    <property type="project" value="UniProtKB-ARBA"/>
</dbReference>
<accession>A0ABC9G2V9</accession>
<dbReference type="Pfam" id="PF00931">
    <property type="entry name" value="NB-ARC"/>
    <property type="match status" value="1"/>
</dbReference>
<dbReference type="Pfam" id="PF25019">
    <property type="entry name" value="LRR_R13L1-DRL21"/>
    <property type="match status" value="1"/>
</dbReference>
<dbReference type="InterPro" id="IPR002182">
    <property type="entry name" value="NB-ARC"/>
</dbReference>
<dbReference type="PANTHER" id="PTHR36766:SF60">
    <property type="entry name" value="NB-ARC DOMAIN-CONTAINING PROTEIN"/>
    <property type="match status" value="1"/>
</dbReference>
<dbReference type="Gene3D" id="3.40.50.300">
    <property type="entry name" value="P-loop containing nucleotide triphosphate hydrolases"/>
    <property type="match status" value="1"/>
</dbReference>
<evidence type="ECO:0000259" key="4">
    <source>
        <dbReference type="Pfam" id="PF00931"/>
    </source>
</evidence>
<dbReference type="SUPFAM" id="SSF52058">
    <property type="entry name" value="L domain-like"/>
    <property type="match status" value="1"/>
</dbReference>
<dbReference type="InterPro" id="IPR027417">
    <property type="entry name" value="P-loop_NTPase"/>
</dbReference>
<dbReference type="Proteomes" id="UP001497457">
    <property type="component" value="Chromosome 8b"/>
</dbReference>
<dbReference type="AlphaFoldDB" id="A0ABC9G2V9"/>
<dbReference type="Gene3D" id="1.10.10.10">
    <property type="entry name" value="Winged helix-like DNA-binding domain superfamily/Winged helix DNA-binding domain"/>
    <property type="match status" value="1"/>
</dbReference>
<organism evidence="7 8">
    <name type="scientific">Urochloa decumbens</name>
    <dbReference type="NCBI Taxonomy" id="240449"/>
    <lineage>
        <taxon>Eukaryota</taxon>
        <taxon>Viridiplantae</taxon>
        <taxon>Streptophyta</taxon>
        <taxon>Embryophyta</taxon>
        <taxon>Tracheophyta</taxon>
        <taxon>Spermatophyta</taxon>
        <taxon>Magnoliopsida</taxon>
        <taxon>Liliopsida</taxon>
        <taxon>Poales</taxon>
        <taxon>Poaceae</taxon>
        <taxon>PACMAD clade</taxon>
        <taxon>Panicoideae</taxon>
        <taxon>Panicodae</taxon>
        <taxon>Paniceae</taxon>
        <taxon>Melinidinae</taxon>
        <taxon>Urochloa</taxon>
    </lineage>
</organism>
<dbReference type="SUPFAM" id="SSF52540">
    <property type="entry name" value="P-loop containing nucleoside triphosphate hydrolases"/>
    <property type="match status" value="1"/>
</dbReference>
<keyword evidence="1" id="KW-0433">Leucine-rich repeat</keyword>
<proteinExistence type="predicted"/>
<evidence type="ECO:0000313" key="7">
    <source>
        <dbReference type="EMBL" id="CAL5086374.1"/>
    </source>
</evidence>
<keyword evidence="8" id="KW-1185">Reference proteome</keyword>
<dbReference type="InterPro" id="IPR032675">
    <property type="entry name" value="LRR_dom_sf"/>
</dbReference>
<keyword evidence="3" id="KW-0611">Plant defense</keyword>
<dbReference type="InterPro" id="IPR056789">
    <property type="entry name" value="LRR_R13L1-DRL21"/>
</dbReference>
<dbReference type="EMBL" id="OZ075118">
    <property type="protein sequence ID" value="CAL5086374.1"/>
    <property type="molecule type" value="Genomic_DNA"/>
</dbReference>
<dbReference type="InterPro" id="IPR036388">
    <property type="entry name" value="WH-like_DNA-bd_sf"/>
</dbReference>
<dbReference type="PANTHER" id="PTHR36766">
    <property type="entry name" value="PLANT BROAD-SPECTRUM MILDEW RESISTANCE PROTEIN RPW8"/>
    <property type="match status" value="1"/>
</dbReference>
<dbReference type="Pfam" id="PF23559">
    <property type="entry name" value="WHD_DRP"/>
    <property type="match status" value="1"/>
</dbReference>
<gene>
    <name evidence="7" type="ORF">URODEC1_LOCUS111556</name>
</gene>
<reference evidence="7 8" key="2">
    <citation type="submission" date="2024-10" db="EMBL/GenBank/DDBJ databases">
        <authorList>
            <person name="Ryan C."/>
        </authorList>
    </citation>
    <scope>NUCLEOTIDE SEQUENCE [LARGE SCALE GENOMIC DNA]</scope>
</reference>